<evidence type="ECO:0000313" key="2">
    <source>
        <dbReference type="Proteomes" id="UP000276133"/>
    </source>
</evidence>
<evidence type="ECO:0000313" key="1">
    <source>
        <dbReference type="EMBL" id="RNA14067.1"/>
    </source>
</evidence>
<sequence length="89" mass="10441">MNKNLQKDHVGLLNQEAKFNSLFHALFKIILKFDRLTVPTKKIQKNLLLRYSKINSFNNKLLLNSDIKVTKTSFFSLCVTQGRNFNQRI</sequence>
<protein>
    <submittedName>
        <fullName evidence="1">Uncharacterized protein</fullName>
    </submittedName>
</protein>
<name>A0A3M7QRH6_BRAPC</name>
<organism evidence="1 2">
    <name type="scientific">Brachionus plicatilis</name>
    <name type="common">Marine rotifer</name>
    <name type="synonym">Brachionus muelleri</name>
    <dbReference type="NCBI Taxonomy" id="10195"/>
    <lineage>
        <taxon>Eukaryota</taxon>
        <taxon>Metazoa</taxon>
        <taxon>Spiralia</taxon>
        <taxon>Gnathifera</taxon>
        <taxon>Rotifera</taxon>
        <taxon>Eurotatoria</taxon>
        <taxon>Monogononta</taxon>
        <taxon>Pseudotrocha</taxon>
        <taxon>Ploima</taxon>
        <taxon>Brachionidae</taxon>
        <taxon>Brachionus</taxon>
    </lineage>
</organism>
<comment type="caution">
    <text evidence="1">The sequence shown here is derived from an EMBL/GenBank/DDBJ whole genome shotgun (WGS) entry which is preliminary data.</text>
</comment>
<gene>
    <name evidence="1" type="ORF">BpHYR1_006909</name>
</gene>
<dbReference type="AlphaFoldDB" id="A0A3M7QRH6"/>
<keyword evidence="2" id="KW-1185">Reference proteome</keyword>
<dbReference type="Proteomes" id="UP000276133">
    <property type="component" value="Unassembled WGS sequence"/>
</dbReference>
<dbReference type="EMBL" id="REGN01005265">
    <property type="protein sequence ID" value="RNA14067.1"/>
    <property type="molecule type" value="Genomic_DNA"/>
</dbReference>
<proteinExistence type="predicted"/>
<accession>A0A3M7QRH6</accession>
<reference evidence="1 2" key="1">
    <citation type="journal article" date="2018" name="Sci. Rep.">
        <title>Genomic signatures of local adaptation to the degree of environmental predictability in rotifers.</title>
        <authorList>
            <person name="Franch-Gras L."/>
            <person name="Hahn C."/>
            <person name="Garcia-Roger E.M."/>
            <person name="Carmona M.J."/>
            <person name="Serra M."/>
            <person name="Gomez A."/>
        </authorList>
    </citation>
    <scope>NUCLEOTIDE SEQUENCE [LARGE SCALE GENOMIC DNA]</scope>
    <source>
        <strain evidence="1">HYR1</strain>
    </source>
</reference>